<evidence type="ECO:0000313" key="1">
    <source>
        <dbReference type="EMBL" id="SBW27626.1"/>
    </source>
</evidence>
<sequence length="60" mass="6452">MQAAHAKPAPGRPDITVGGLAGRAWCLGYHQHVLTRPSSDPMDSGLRQCEKTMIALPEAR</sequence>
<proteinExistence type="predicted"/>
<evidence type="ECO:0000313" key="2">
    <source>
        <dbReference type="Proteomes" id="UP000199013"/>
    </source>
</evidence>
<gene>
    <name evidence="1" type="ORF">FDG2_5380</name>
</gene>
<organism evidence="1 2">
    <name type="scientific">Candidatus Protofrankia californiensis</name>
    <dbReference type="NCBI Taxonomy" id="1839754"/>
    <lineage>
        <taxon>Bacteria</taxon>
        <taxon>Bacillati</taxon>
        <taxon>Actinomycetota</taxon>
        <taxon>Actinomycetes</taxon>
        <taxon>Frankiales</taxon>
        <taxon>Frankiaceae</taxon>
        <taxon>Protofrankia</taxon>
    </lineage>
</organism>
<name>A0A1C3PCV3_9ACTN</name>
<protein>
    <submittedName>
        <fullName evidence="1">Uncharacterized protein</fullName>
    </submittedName>
</protein>
<dbReference type="EMBL" id="FLUV01002245">
    <property type="protein sequence ID" value="SBW27626.1"/>
    <property type="molecule type" value="Genomic_DNA"/>
</dbReference>
<accession>A0A1C3PCV3</accession>
<dbReference type="AlphaFoldDB" id="A0A1C3PCV3"/>
<reference evidence="2" key="1">
    <citation type="submission" date="2016-02" db="EMBL/GenBank/DDBJ databases">
        <authorList>
            <person name="Wibberg D."/>
        </authorList>
    </citation>
    <scope>NUCLEOTIDE SEQUENCE [LARGE SCALE GENOMIC DNA]</scope>
</reference>
<dbReference type="Proteomes" id="UP000199013">
    <property type="component" value="Unassembled WGS sequence"/>
</dbReference>
<keyword evidence="2" id="KW-1185">Reference proteome</keyword>